<keyword evidence="4" id="KW-0804">Transcription</keyword>
<dbReference type="GO" id="GO:0003677">
    <property type="term" value="F:DNA binding"/>
    <property type="evidence" value="ECO:0007669"/>
    <property type="project" value="UniProtKB-KW"/>
</dbReference>
<evidence type="ECO:0000256" key="5">
    <source>
        <dbReference type="SAM" id="MobiDB-lite"/>
    </source>
</evidence>
<dbReference type="PROSITE" id="PS50937">
    <property type="entry name" value="HTH_MERR_2"/>
    <property type="match status" value="1"/>
</dbReference>
<proteinExistence type="predicted"/>
<dbReference type="Gene3D" id="1.10.1660.10">
    <property type="match status" value="1"/>
</dbReference>
<feature type="region of interest" description="Disordered" evidence="5">
    <location>
        <begin position="254"/>
        <end position="282"/>
    </location>
</feature>
<evidence type="ECO:0000256" key="3">
    <source>
        <dbReference type="ARBA" id="ARBA00023125"/>
    </source>
</evidence>
<dbReference type="GO" id="GO:0003700">
    <property type="term" value="F:DNA-binding transcription factor activity"/>
    <property type="evidence" value="ECO:0007669"/>
    <property type="project" value="InterPro"/>
</dbReference>
<feature type="region of interest" description="Disordered" evidence="5">
    <location>
        <begin position="94"/>
        <end position="185"/>
    </location>
</feature>
<gene>
    <name evidence="7" type="ORF">H9Q78_09265</name>
</gene>
<dbReference type="Proteomes" id="UP000515823">
    <property type="component" value="Chromosome"/>
</dbReference>
<dbReference type="PANTHER" id="PTHR30204">
    <property type="entry name" value="REDOX-CYCLING DRUG-SENSING TRANSCRIPTIONAL ACTIVATOR SOXR"/>
    <property type="match status" value="1"/>
</dbReference>
<dbReference type="SUPFAM" id="SSF46955">
    <property type="entry name" value="Putative DNA-binding domain"/>
    <property type="match status" value="1"/>
</dbReference>
<keyword evidence="3" id="KW-0238">DNA-binding</keyword>
<name>A0A7G9G1H0_9FIRM</name>
<keyword evidence="2" id="KW-0805">Transcription regulation</keyword>
<dbReference type="AlphaFoldDB" id="A0A7G9G1H0"/>
<reference evidence="7 8" key="1">
    <citation type="submission" date="2020-08" db="EMBL/GenBank/DDBJ databases">
        <authorList>
            <person name="Liu C."/>
            <person name="Sun Q."/>
        </authorList>
    </citation>
    <scope>NUCLEOTIDE SEQUENCE [LARGE SCALE GENOMIC DNA]</scope>
    <source>
        <strain evidence="7 8">NSJ-38</strain>
    </source>
</reference>
<sequence length="282" mass="32362">MAHYLISEASRRLNVEAHVLRYWEEELKLEIPRNELGHRYYTEKQLALFQRIKELKELGYQLKAIRTSLNQEEGLELKADEAGFLLEEDREHPVKASAGVLEEKTEHASLDEMDQEGAGTEEVHSRQKDKPAEARFKVLDGEGHGKASENGGTDAEVKTDKQDGQSGTELSVSESDVQRGLTASPEKMEQFQAIMTDVLTEALRRNSSSFSDAVSGQVSEKVVKEMNFLMRDREEREEERYRKLDETIRACQRVQKQKNEAAATKVPVRKLKKRRFGRRKEK</sequence>
<evidence type="ECO:0000256" key="4">
    <source>
        <dbReference type="ARBA" id="ARBA00023163"/>
    </source>
</evidence>
<feature type="compositionally biased region" description="Basic and acidic residues" evidence="5">
    <location>
        <begin position="121"/>
        <end position="147"/>
    </location>
</feature>
<evidence type="ECO:0000256" key="2">
    <source>
        <dbReference type="ARBA" id="ARBA00023015"/>
    </source>
</evidence>
<keyword evidence="8" id="KW-1185">Reference proteome</keyword>
<dbReference type="SMART" id="SM00422">
    <property type="entry name" value="HTH_MERR"/>
    <property type="match status" value="1"/>
</dbReference>
<dbReference type="EMBL" id="CP060634">
    <property type="protein sequence ID" value="QNM04652.1"/>
    <property type="molecule type" value="Genomic_DNA"/>
</dbReference>
<organism evidence="7 8">
    <name type="scientific">Qiania dongpingensis</name>
    <dbReference type="NCBI Taxonomy" id="2763669"/>
    <lineage>
        <taxon>Bacteria</taxon>
        <taxon>Bacillati</taxon>
        <taxon>Bacillota</taxon>
        <taxon>Clostridia</taxon>
        <taxon>Lachnospirales</taxon>
        <taxon>Lachnospiraceae</taxon>
        <taxon>Qiania</taxon>
    </lineage>
</organism>
<evidence type="ECO:0000259" key="6">
    <source>
        <dbReference type="PROSITE" id="PS50937"/>
    </source>
</evidence>
<keyword evidence="1" id="KW-0678">Repressor</keyword>
<evidence type="ECO:0000256" key="1">
    <source>
        <dbReference type="ARBA" id="ARBA00022491"/>
    </source>
</evidence>
<dbReference type="CDD" id="cd04764">
    <property type="entry name" value="HTH_MlrA-like_sg1"/>
    <property type="match status" value="1"/>
</dbReference>
<evidence type="ECO:0000313" key="8">
    <source>
        <dbReference type="Proteomes" id="UP000515823"/>
    </source>
</evidence>
<feature type="compositionally biased region" description="Basic and acidic residues" evidence="5">
    <location>
        <begin position="101"/>
        <end position="110"/>
    </location>
</feature>
<dbReference type="InterPro" id="IPR047057">
    <property type="entry name" value="MerR_fam"/>
</dbReference>
<dbReference type="PANTHER" id="PTHR30204:SF69">
    <property type="entry name" value="MERR-FAMILY TRANSCRIPTIONAL REGULATOR"/>
    <property type="match status" value="1"/>
</dbReference>
<feature type="domain" description="HTH merR-type" evidence="6">
    <location>
        <begin position="3"/>
        <end position="71"/>
    </location>
</feature>
<accession>A0A7G9G1H0</accession>
<dbReference type="Pfam" id="PF13411">
    <property type="entry name" value="MerR_1"/>
    <property type="match status" value="1"/>
</dbReference>
<feature type="compositionally biased region" description="Polar residues" evidence="5">
    <location>
        <begin position="164"/>
        <end position="175"/>
    </location>
</feature>
<dbReference type="InterPro" id="IPR009061">
    <property type="entry name" value="DNA-bd_dom_put_sf"/>
</dbReference>
<dbReference type="KEGG" id="qdo:H9Q78_09265"/>
<feature type="compositionally biased region" description="Basic residues" evidence="5">
    <location>
        <begin position="267"/>
        <end position="282"/>
    </location>
</feature>
<dbReference type="InterPro" id="IPR000551">
    <property type="entry name" value="MerR-type_HTH_dom"/>
</dbReference>
<evidence type="ECO:0000313" key="7">
    <source>
        <dbReference type="EMBL" id="QNM04652.1"/>
    </source>
</evidence>
<protein>
    <submittedName>
        <fullName evidence="7">MerR family transcriptional regulator</fullName>
    </submittedName>
</protein>